<protein>
    <recommendedName>
        <fullName evidence="3">Plasmid stabilization system protein</fullName>
    </recommendedName>
</protein>
<dbReference type="Gene3D" id="3.30.2310.20">
    <property type="entry name" value="RelE-like"/>
    <property type="match status" value="1"/>
</dbReference>
<proteinExistence type="predicted"/>
<sequence>MVFYENEIEKTVKKGKIPEGIFKRFNNAFIALDTTKDLGLFDIKKLKSSEDRTYYRLRKGKYRAIFFIENENFYVISLAKREEVYKKWE</sequence>
<evidence type="ECO:0008006" key="3">
    <source>
        <dbReference type="Google" id="ProtNLM"/>
    </source>
</evidence>
<reference evidence="1" key="1">
    <citation type="journal article" date="2021" name="ISME J.">
        <title>Fine-scale metabolic discontinuity in a stratified prokaryote microbiome of a Red Sea deep halocline.</title>
        <authorList>
            <person name="Michoud G."/>
            <person name="Ngugi D.K."/>
            <person name="Barozzi A."/>
            <person name="Merlino G."/>
            <person name="Calleja M.L."/>
            <person name="Delgado-Huertas A."/>
            <person name="Moran X.A.G."/>
            <person name="Daffonchio D."/>
        </authorList>
    </citation>
    <scope>NUCLEOTIDE SEQUENCE</scope>
    <source>
        <strain evidence="1">SuakinDeep_MAG55_1</strain>
    </source>
</reference>
<evidence type="ECO:0000313" key="2">
    <source>
        <dbReference type="Proteomes" id="UP000722750"/>
    </source>
</evidence>
<accession>A0A941W271</accession>
<dbReference type="Proteomes" id="UP000722750">
    <property type="component" value="Unassembled WGS sequence"/>
</dbReference>
<dbReference type="InterPro" id="IPR035093">
    <property type="entry name" value="RelE/ParE_toxin_dom_sf"/>
</dbReference>
<dbReference type="EMBL" id="JAANXD010000040">
    <property type="protein sequence ID" value="MBS1257858.1"/>
    <property type="molecule type" value="Genomic_DNA"/>
</dbReference>
<evidence type="ECO:0000313" key="1">
    <source>
        <dbReference type="EMBL" id="MBS1257858.1"/>
    </source>
</evidence>
<name>A0A941W271_9BACT</name>
<gene>
    <name evidence="1" type="ORF">MAG551_00911</name>
</gene>
<dbReference type="AlphaFoldDB" id="A0A941W271"/>
<organism evidence="1 2">
    <name type="scientific">Candidatus Scalindua arabica</name>
    <dbReference type="NCBI Taxonomy" id="1127984"/>
    <lineage>
        <taxon>Bacteria</taxon>
        <taxon>Pseudomonadati</taxon>
        <taxon>Planctomycetota</taxon>
        <taxon>Candidatus Brocadiia</taxon>
        <taxon>Candidatus Brocadiales</taxon>
        <taxon>Candidatus Scalinduaceae</taxon>
        <taxon>Candidatus Scalindua</taxon>
    </lineage>
</organism>
<dbReference type="SUPFAM" id="SSF143011">
    <property type="entry name" value="RelE-like"/>
    <property type="match status" value="1"/>
</dbReference>
<comment type="caution">
    <text evidence="1">The sequence shown here is derived from an EMBL/GenBank/DDBJ whole genome shotgun (WGS) entry which is preliminary data.</text>
</comment>